<keyword evidence="5" id="KW-1133">Transmembrane helix</keyword>
<proteinExistence type="inferred from homology"/>
<keyword evidence="5" id="KW-0812">Transmembrane</keyword>
<dbReference type="Pfam" id="PF04970">
    <property type="entry name" value="LRAT"/>
    <property type="match status" value="1"/>
</dbReference>
<evidence type="ECO:0000313" key="7">
    <source>
        <dbReference type="EMBL" id="CAG2224192.1"/>
    </source>
</evidence>
<dbReference type="InterPro" id="IPR051496">
    <property type="entry name" value="H-rev107_PLA/AT"/>
</dbReference>
<evidence type="ECO:0000256" key="2">
    <source>
        <dbReference type="ARBA" id="ARBA00022679"/>
    </source>
</evidence>
<evidence type="ECO:0000259" key="6">
    <source>
        <dbReference type="PROSITE" id="PS51934"/>
    </source>
</evidence>
<name>A0A8S3SUC6_MYTED</name>
<dbReference type="InterPro" id="IPR007053">
    <property type="entry name" value="LRAT_dom"/>
</dbReference>
<protein>
    <submittedName>
        <fullName evidence="7">PLA2G16</fullName>
        <ecNumber evidence="7">3.1.1.32</ecNumber>
        <ecNumber evidence="7">3.1.1.4</ecNumber>
    </submittedName>
</protein>
<keyword evidence="2" id="KW-0808">Transferase</keyword>
<evidence type="ECO:0000256" key="5">
    <source>
        <dbReference type="SAM" id="Phobius"/>
    </source>
</evidence>
<evidence type="ECO:0000256" key="4">
    <source>
        <dbReference type="ARBA" id="ARBA00023098"/>
    </source>
</evidence>
<dbReference type="GO" id="GO:0004623">
    <property type="term" value="F:phospholipase A2 activity"/>
    <property type="evidence" value="ECO:0007669"/>
    <property type="project" value="UniProtKB-EC"/>
</dbReference>
<keyword evidence="4" id="KW-0443">Lipid metabolism</keyword>
<dbReference type="AlphaFoldDB" id="A0A8S3SUC6"/>
<dbReference type="GO" id="GO:0016410">
    <property type="term" value="F:N-acyltransferase activity"/>
    <property type="evidence" value="ECO:0007669"/>
    <property type="project" value="TreeGrafter"/>
</dbReference>
<sequence>MAQKFVREHNQTVLDNLDEGDCIEFPRGRVYSHWGVYIGNEEIIHLAGDENDGINGNFDSGHLFTICGRRFNKANVKIDNFWDVVGTSKAKKNNDKDKKCKAFPPNEIIERGKSRIGSIPYNVLWCNCEHFAAWCRNGENWSQQADSFLQWVMGIGAAVVVGGLAYTGYSDSKKKKKEETQQPL</sequence>
<dbReference type="GO" id="GO:0005737">
    <property type="term" value="C:cytoplasm"/>
    <property type="evidence" value="ECO:0007669"/>
    <property type="project" value="TreeGrafter"/>
</dbReference>
<feature type="transmembrane region" description="Helical" evidence="5">
    <location>
        <begin position="148"/>
        <end position="169"/>
    </location>
</feature>
<dbReference type="GO" id="GO:0070292">
    <property type="term" value="P:N-acylphosphatidylethanolamine metabolic process"/>
    <property type="evidence" value="ECO:0007669"/>
    <property type="project" value="TreeGrafter"/>
</dbReference>
<keyword evidence="3 7" id="KW-0378">Hydrolase</keyword>
<dbReference type="EC" id="3.1.1.4" evidence="7"/>
<organism evidence="7 8">
    <name type="scientific">Mytilus edulis</name>
    <name type="common">Blue mussel</name>
    <dbReference type="NCBI Taxonomy" id="6550"/>
    <lineage>
        <taxon>Eukaryota</taxon>
        <taxon>Metazoa</taxon>
        <taxon>Spiralia</taxon>
        <taxon>Lophotrochozoa</taxon>
        <taxon>Mollusca</taxon>
        <taxon>Bivalvia</taxon>
        <taxon>Autobranchia</taxon>
        <taxon>Pteriomorphia</taxon>
        <taxon>Mytilida</taxon>
        <taxon>Mytiloidea</taxon>
        <taxon>Mytilidae</taxon>
        <taxon>Mytilinae</taxon>
        <taxon>Mytilus</taxon>
    </lineage>
</organism>
<dbReference type="EMBL" id="CAJPWZ010001798">
    <property type="protein sequence ID" value="CAG2224192.1"/>
    <property type="molecule type" value="Genomic_DNA"/>
</dbReference>
<keyword evidence="8" id="KW-1185">Reference proteome</keyword>
<comment type="caution">
    <text evidence="7">The sequence shown here is derived from an EMBL/GenBank/DDBJ whole genome shotgun (WGS) entry which is preliminary data.</text>
</comment>
<evidence type="ECO:0000256" key="1">
    <source>
        <dbReference type="ARBA" id="ARBA00007824"/>
    </source>
</evidence>
<dbReference type="Proteomes" id="UP000683360">
    <property type="component" value="Unassembled WGS sequence"/>
</dbReference>
<dbReference type="PANTHER" id="PTHR13943:SF77">
    <property type="entry name" value="LRAT DOMAIN-CONTAINING PROTEIN"/>
    <property type="match status" value="1"/>
</dbReference>
<comment type="similarity">
    <text evidence="1">Belongs to the H-rev107 family.</text>
</comment>
<gene>
    <name evidence="7" type="ORF">MEDL_37446</name>
</gene>
<evidence type="ECO:0000313" key="8">
    <source>
        <dbReference type="Proteomes" id="UP000683360"/>
    </source>
</evidence>
<reference evidence="7" key="1">
    <citation type="submission" date="2021-03" db="EMBL/GenBank/DDBJ databases">
        <authorList>
            <person name="Bekaert M."/>
        </authorList>
    </citation>
    <scope>NUCLEOTIDE SEQUENCE</scope>
</reference>
<dbReference type="Gene3D" id="3.90.1720.10">
    <property type="entry name" value="endopeptidase domain like (from Nostoc punctiforme)"/>
    <property type="match status" value="1"/>
</dbReference>
<feature type="domain" description="LRAT" evidence="6">
    <location>
        <begin position="23"/>
        <end position="144"/>
    </location>
</feature>
<dbReference type="PANTHER" id="PTHR13943">
    <property type="entry name" value="HRAS-LIKE SUPPRESSOR - RELATED"/>
    <property type="match status" value="1"/>
</dbReference>
<dbReference type="OrthoDB" id="421951at2759"/>
<dbReference type="PROSITE" id="PS51934">
    <property type="entry name" value="LRAT"/>
    <property type="match status" value="1"/>
</dbReference>
<dbReference type="EC" id="3.1.1.32" evidence="7"/>
<evidence type="ECO:0000256" key="3">
    <source>
        <dbReference type="ARBA" id="ARBA00022801"/>
    </source>
</evidence>
<dbReference type="GO" id="GO:0008970">
    <property type="term" value="F:phospholipase A1 activity"/>
    <property type="evidence" value="ECO:0007669"/>
    <property type="project" value="UniProtKB-EC"/>
</dbReference>
<keyword evidence="5" id="KW-0472">Membrane</keyword>
<accession>A0A8S3SUC6</accession>